<feature type="chain" id="PRO_5040819491" evidence="2">
    <location>
        <begin position="26"/>
        <end position="106"/>
    </location>
</feature>
<reference evidence="3" key="1">
    <citation type="submission" date="2022-07" db="EMBL/GenBank/DDBJ databases">
        <title>Phylogenomic reconstructions and comparative analyses of Kickxellomycotina fungi.</title>
        <authorList>
            <person name="Reynolds N.K."/>
            <person name="Stajich J.E."/>
            <person name="Barry K."/>
            <person name="Grigoriev I.V."/>
            <person name="Crous P."/>
            <person name="Smith M.E."/>
        </authorList>
    </citation>
    <scope>NUCLEOTIDE SEQUENCE</scope>
    <source>
        <strain evidence="3">NBRC 32514</strain>
    </source>
</reference>
<dbReference type="Proteomes" id="UP001149813">
    <property type="component" value="Unassembled WGS sequence"/>
</dbReference>
<protein>
    <submittedName>
        <fullName evidence="3">Uncharacterized protein</fullName>
    </submittedName>
</protein>
<evidence type="ECO:0000256" key="2">
    <source>
        <dbReference type="SAM" id="SignalP"/>
    </source>
</evidence>
<proteinExistence type="predicted"/>
<name>A0A9W7Y176_9FUNG</name>
<keyword evidence="4" id="KW-1185">Reference proteome</keyword>
<dbReference type="EMBL" id="JANBOJ010000133">
    <property type="protein sequence ID" value="KAJ1722057.1"/>
    <property type="molecule type" value="Genomic_DNA"/>
</dbReference>
<evidence type="ECO:0000313" key="3">
    <source>
        <dbReference type="EMBL" id="KAJ1722057.1"/>
    </source>
</evidence>
<gene>
    <name evidence="3" type="ORF">LPJ53_003496</name>
</gene>
<sequence>MKTSFGLFALLCLCLCLLFVAGTTAAPVALPAPQAPQNLKAPQAKQAPAQPAKTAPSATAAGAAQGGPYLPLPEAGETLLSYLDRLLSGLPLLGKLLAGIGYTRPK</sequence>
<evidence type="ECO:0000313" key="4">
    <source>
        <dbReference type="Proteomes" id="UP001149813"/>
    </source>
</evidence>
<comment type="caution">
    <text evidence="3">The sequence shown here is derived from an EMBL/GenBank/DDBJ whole genome shotgun (WGS) entry which is preliminary data.</text>
</comment>
<accession>A0A9W7Y176</accession>
<organism evidence="3 4">
    <name type="scientific">Coemansia erecta</name>
    <dbReference type="NCBI Taxonomy" id="147472"/>
    <lineage>
        <taxon>Eukaryota</taxon>
        <taxon>Fungi</taxon>
        <taxon>Fungi incertae sedis</taxon>
        <taxon>Zoopagomycota</taxon>
        <taxon>Kickxellomycotina</taxon>
        <taxon>Kickxellomycetes</taxon>
        <taxon>Kickxellales</taxon>
        <taxon>Kickxellaceae</taxon>
        <taxon>Coemansia</taxon>
    </lineage>
</organism>
<feature type="region of interest" description="Disordered" evidence="1">
    <location>
        <begin position="37"/>
        <end position="63"/>
    </location>
</feature>
<feature type="signal peptide" evidence="2">
    <location>
        <begin position="1"/>
        <end position="25"/>
    </location>
</feature>
<evidence type="ECO:0000256" key="1">
    <source>
        <dbReference type="SAM" id="MobiDB-lite"/>
    </source>
</evidence>
<keyword evidence="2" id="KW-0732">Signal</keyword>
<dbReference type="AlphaFoldDB" id="A0A9W7Y176"/>